<organism evidence="5 6">
    <name type="scientific">Bowmanella pacifica</name>
    <dbReference type="NCBI Taxonomy" id="502051"/>
    <lineage>
        <taxon>Bacteria</taxon>
        <taxon>Pseudomonadati</taxon>
        <taxon>Pseudomonadota</taxon>
        <taxon>Gammaproteobacteria</taxon>
        <taxon>Alteromonadales</taxon>
        <taxon>Alteromonadaceae</taxon>
        <taxon>Bowmanella</taxon>
    </lineage>
</organism>
<keyword evidence="1" id="KW-1133">Transmembrane helix</keyword>
<dbReference type="InterPro" id="IPR032508">
    <property type="entry name" value="FecR_C"/>
</dbReference>
<feature type="domain" description="FecR protein" evidence="2">
    <location>
        <begin position="119"/>
        <end position="209"/>
    </location>
</feature>
<dbReference type="Pfam" id="PF16344">
    <property type="entry name" value="FecR_C"/>
    <property type="match status" value="1"/>
</dbReference>
<evidence type="ECO:0000256" key="1">
    <source>
        <dbReference type="SAM" id="Phobius"/>
    </source>
</evidence>
<dbReference type="Proteomes" id="UP000606935">
    <property type="component" value="Unassembled WGS sequence"/>
</dbReference>
<dbReference type="Gene3D" id="2.60.120.1440">
    <property type="match status" value="1"/>
</dbReference>
<sequence>MTVQDNQVAIEAQARAWLVKLMEDTPTAQLKAEFSQWITQSEKHRQAFVRSEKLWRQLGLLDNLAELTDMLPAQPKRAVPGIGMSSWLGIAAAALLMVAGWNWQHHNLPADTIALQHFTTPAHTNTEVLLADGSRLVAAGQAKFSYKFENNQRRLAMQSGTLYFDIAHDTAHPFVISSAGSRITVVGTAFEISLGDRQLRLSVHEGRVQLAALNTDQPEQGLMLSAGQQQLADTDGNLMGEVREFDSGQSLTWLQGRLSYDGTPLSEVMQELNRYRTTPIEIDDSQLAALQITTSCRIDQIDQMLEGLLLAHDLTLVAESGRTVIQQTE</sequence>
<dbReference type="EMBL" id="BMLS01000003">
    <property type="protein sequence ID" value="GGO70733.1"/>
    <property type="molecule type" value="Genomic_DNA"/>
</dbReference>
<feature type="domain" description="FecR N-terminal" evidence="3">
    <location>
        <begin position="13"/>
        <end position="54"/>
    </location>
</feature>
<accession>A0A917Z1Y9</accession>
<evidence type="ECO:0000313" key="6">
    <source>
        <dbReference type="Proteomes" id="UP000606935"/>
    </source>
</evidence>
<dbReference type="Pfam" id="PF16220">
    <property type="entry name" value="DUF4880"/>
    <property type="match status" value="1"/>
</dbReference>
<dbReference type="AlphaFoldDB" id="A0A917Z1Y9"/>
<keyword evidence="6" id="KW-1185">Reference proteome</keyword>
<feature type="transmembrane region" description="Helical" evidence="1">
    <location>
        <begin position="84"/>
        <end position="103"/>
    </location>
</feature>
<name>A0A917Z1Y9_9ALTE</name>
<dbReference type="RefSeq" id="WP_188695474.1">
    <property type="nucleotide sequence ID" value="NZ_BMLS01000003.1"/>
</dbReference>
<gene>
    <name evidence="5" type="primary">fecR</name>
    <name evidence="5" type="ORF">GCM10010982_24950</name>
</gene>
<dbReference type="InterPro" id="IPR012373">
    <property type="entry name" value="Ferrdict_sens_TM"/>
</dbReference>
<dbReference type="GO" id="GO:0016989">
    <property type="term" value="F:sigma factor antagonist activity"/>
    <property type="evidence" value="ECO:0007669"/>
    <property type="project" value="TreeGrafter"/>
</dbReference>
<keyword evidence="1" id="KW-0812">Transmembrane</keyword>
<comment type="caution">
    <text evidence="5">The sequence shown here is derived from an EMBL/GenBank/DDBJ whole genome shotgun (WGS) entry which is preliminary data.</text>
</comment>
<feature type="domain" description="Protein FecR C-terminal" evidence="4">
    <location>
        <begin position="258"/>
        <end position="325"/>
    </location>
</feature>
<evidence type="ECO:0000259" key="4">
    <source>
        <dbReference type="Pfam" id="PF16344"/>
    </source>
</evidence>
<evidence type="ECO:0000259" key="3">
    <source>
        <dbReference type="Pfam" id="PF16220"/>
    </source>
</evidence>
<dbReference type="Gene3D" id="3.55.50.30">
    <property type="match status" value="1"/>
</dbReference>
<reference evidence="5" key="1">
    <citation type="journal article" date="2014" name="Int. J. Syst. Evol. Microbiol.">
        <title>Complete genome sequence of Corynebacterium casei LMG S-19264T (=DSM 44701T), isolated from a smear-ripened cheese.</title>
        <authorList>
            <consortium name="US DOE Joint Genome Institute (JGI-PGF)"/>
            <person name="Walter F."/>
            <person name="Albersmeier A."/>
            <person name="Kalinowski J."/>
            <person name="Ruckert C."/>
        </authorList>
    </citation>
    <scope>NUCLEOTIDE SEQUENCE</scope>
    <source>
        <strain evidence="5">CGMCC 1.7086</strain>
    </source>
</reference>
<evidence type="ECO:0000259" key="2">
    <source>
        <dbReference type="Pfam" id="PF04773"/>
    </source>
</evidence>
<dbReference type="PANTHER" id="PTHR30273">
    <property type="entry name" value="PERIPLASMIC SIGNAL SENSOR AND SIGMA FACTOR ACTIVATOR FECR-RELATED"/>
    <property type="match status" value="1"/>
</dbReference>
<dbReference type="InterPro" id="IPR006860">
    <property type="entry name" value="FecR"/>
</dbReference>
<evidence type="ECO:0000313" key="5">
    <source>
        <dbReference type="EMBL" id="GGO70733.1"/>
    </source>
</evidence>
<dbReference type="PANTHER" id="PTHR30273:SF2">
    <property type="entry name" value="PROTEIN FECR"/>
    <property type="match status" value="1"/>
</dbReference>
<reference evidence="5" key="2">
    <citation type="submission" date="2020-09" db="EMBL/GenBank/DDBJ databases">
        <authorList>
            <person name="Sun Q."/>
            <person name="Zhou Y."/>
        </authorList>
    </citation>
    <scope>NUCLEOTIDE SEQUENCE</scope>
    <source>
        <strain evidence="5">CGMCC 1.7086</strain>
    </source>
</reference>
<dbReference type="InterPro" id="IPR032623">
    <property type="entry name" value="FecR_N"/>
</dbReference>
<protein>
    <submittedName>
        <fullName evidence="5">Iron dicitrate transporter FecR</fullName>
    </submittedName>
</protein>
<proteinExistence type="predicted"/>
<keyword evidence="1" id="KW-0472">Membrane</keyword>
<dbReference type="Pfam" id="PF04773">
    <property type="entry name" value="FecR"/>
    <property type="match status" value="1"/>
</dbReference>
<dbReference type="PIRSF" id="PIRSF018266">
    <property type="entry name" value="FecR"/>
    <property type="match status" value="1"/>
</dbReference>